<dbReference type="Proteomes" id="UP000509414">
    <property type="component" value="Chromosome"/>
</dbReference>
<dbReference type="PANTHER" id="PTHR36302">
    <property type="entry name" value="BLR7088 PROTEIN"/>
    <property type="match status" value="1"/>
</dbReference>
<dbReference type="Gene3D" id="2.60.40.1890">
    <property type="entry name" value="PCu(A)C copper chaperone"/>
    <property type="match status" value="1"/>
</dbReference>
<evidence type="ECO:0000313" key="2">
    <source>
        <dbReference type="EMBL" id="QLI04912.1"/>
    </source>
</evidence>
<evidence type="ECO:0000256" key="1">
    <source>
        <dbReference type="SAM" id="SignalP"/>
    </source>
</evidence>
<dbReference type="Pfam" id="PF04314">
    <property type="entry name" value="PCuAC"/>
    <property type="match status" value="1"/>
</dbReference>
<feature type="chain" id="PRO_5028843656" evidence="1">
    <location>
        <begin position="19"/>
        <end position="148"/>
    </location>
</feature>
<dbReference type="KEGG" id="cinf:CINF_0372"/>
<accession>A0A7H9CG12</accession>
<proteinExistence type="predicted"/>
<evidence type="ECO:0000313" key="3">
    <source>
        <dbReference type="Proteomes" id="UP000509414"/>
    </source>
</evidence>
<dbReference type="InterPro" id="IPR036182">
    <property type="entry name" value="PCuAC_sf"/>
</dbReference>
<reference evidence="2 3" key="1">
    <citation type="submission" date="2020-02" db="EMBL/GenBank/DDBJ databases">
        <title>Complete genome sequence of the novel Campylobacter species Candidatus Campylobacter infans.</title>
        <authorList>
            <person name="Duim B."/>
            <person name="Zomer A."/>
            <person name="van der Graaf L."/>
            <person name="Wagenaar J."/>
        </authorList>
    </citation>
    <scope>NUCLEOTIDE SEQUENCE [LARGE SCALE GENOMIC DNA]</scope>
    <source>
        <strain evidence="2 3">19S00001</strain>
    </source>
</reference>
<dbReference type="RefSeq" id="WP_178697232.1">
    <property type="nucleotide sequence ID" value="NZ_CP049075.1"/>
</dbReference>
<protein>
    <submittedName>
        <fullName evidence="2">Copper chaperone PCu(A)C</fullName>
    </submittedName>
</protein>
<dbReference type="InterPro" id="IPR058248">
    <property type="entry name" value="Lxx211020-like"/>
</dbReference>
<gene>
    <name evidence="2" type="ORF">CINF_0372</name>
</gene>
<dbReference type="InterPro" id="IPR007410">
    <property type="entry name" value="LpqE-like"/>
</dbReference>
<sequence>MNKKIFLGLGCALFSLNAANVEISEAYARASVPNNKNSAIFLKIKNKANTDISIIAANNDNSSYTELHTHKHENGMMKMVKVDKLLIPANSSLELKPGSDHIMLFDLKEPLKAGTSVKLELKFDDGDSKMIENIIVKELKPMKKMNNK</sequence>
<keyword evidence="1" id="KW-0732">Signal</keyword>
<keyword evidence="3" id="KW-1185">Reference proteome</keyword>
<dbReference type="PANTHER" id="PTHR36302:SF1">
    <property type="entry name" value="COPPER CHAPERONE PCU(A)C"/>
    <property type="match status" value="1"/>
</dbReference>
<dbReference type="EMBL" id="CP049075">
    <property type="protein sequence ID" value="QLI04912.1"/>
    <property type="molecule type" value="Genomic_DNA"/>
</dbReference>
<dbReference type="AlphaFoldDB" id="A0A7H9CG12"/>
<feature type="signal peptide" evidence="1">
    <location>
        <begin position="1"/>
        <end position="18"/>
    </location>
</feature>
<name>A0A7H9CG12_9BACT</name>
<organism evidence="2 3">
    <name type="scientific">Candidatus Campylobacter infans</name>
    <dbReference type="NCBI Taxonomy" id="2561898"/>
    <lineage>
        <taxon>Bacteria</taxon>
        <taxon>Pseudomonadati</taxon>
        <taxon>Campylobacterota</taxon>
        <taxon>Epsilonproteobacteria</taxon>
        <taxon>Campylobacterales</taxon>
        <taxon>Campylobacteraceae</taxon>
        <taxon>Campylobacter</taxon>
    </lineage>
</organism>
<dbReference type="SUPFAM" id="SSF110087">
    <property type="entry name" value="DR1885-like metal-binding protein"/>
    <property type="match status" value="1"/>
</dbReference>